<keyword evidence="2" id="KW-1185">Reference proteome</keyword>
<organism evidence="1 2">
    <name type="scientific">Sphaerodactylus townsendi</name>
    <dbReference type="NCBI Taxonomy" id="933632"/>
    <lineage>
        <taxon>Eukaryota</taxon>
        <taxon>Metazoa</taxon>
        <taxon>Chordata</taxon>
        <taxon>Craniata</taxon>
        <taxon>Vertebrata</taxon>
        <taxon>Euteleostomi</taxon>
        <taxon>Lepidosauria</taxon>
        <taxon>Squamata</taxon>
        <taxon>Bifurcata</taxon>
        <taxon>Gekkota</taxon>
        <taxon>Sphaerodactylidae</taxon>
        <taxon>Sphaerodactylus</taxon>
    </lineage>
</organism>
<protein>
    <submittedName>
        <fullName evidence="1">Coiled-coil and C2 domain-containing protein 2A</fullName>
    </submittedName>
</protein>
<evidence type="ECO:0000313" key="2">
    <source>
        <dbReference type="Proteomes" id="UP000827872"/>
    </source>
</evidence>
<name>A0ACB8E6C7_9SAUR</name>
<evidence type="ECO:0000313" key="1">
    <source>
        <dbReference type="EMBL" id="KAH7987997.1"/>
    </source>
</evidence>
<accession>A0ACB8E6C7</accession>
<proteinExistence type="predicted"/>
<dbReference type="EMBL" id="CM037623">
    <property type="protein sequence ID" value="KAH7987997.1"/>
    <property type="molecule type" value="Genomic_DNA"/>
</dbReference>
<gene>
    <name evidence="1" type="primary">CC2D2A_2</name>
    <name evidence="1" type="ORF">K3G42_003178</name>
</gene>
<reference evidence="1" key="1">
    <citation type="submission" date="2021-08" db="EMBL/GenBank/DDBJ databases">
        <title>The first chromosome-level gecko genome reveals the dynamic sex chromosomes of Neotropical dwarf geckos (Sphaerodactylidae: Sphaerodactylus).</title>
        <authorList>
            <person name="Pinto B.J."/>
            <person name="Keating S.E."/>
            <person name="Gamble T."/>
        </authorList>
    </citation>
    <scope>NUCLEOTIDE SEQUENCE</scope>
    <source>
        <strain evidence="1">TG3544</strain>
    </source>
</reference>
<sequence>MSVDTDHFLMWWEKTALTVTPLTINMKKQTRKLRDAEQERDRVLLKAIIKVWKEIKSLRDFQKFTNTPLKLCLRKEEVDKQMDKKTYEEEIKAEIAELMEEYTEEYEKKMQDYKTELQEWKSWKRTQKSRKSKKKKSPEDEEADELECAEDPVKPIPPPPVDRLQVEQQVREKAANIRRRPEEPALVPELSLTGNITPTELCPRAEISRREDLKKRSLFSKVLFNSKEVSRTVSRQINVDFRIHFGQIFNLQIFNWPESLKLQIYETVGHSSTNLLAEVFVPIPETTVLTGGAPIEEIEFSSDQRVVLDHEGVGSGVPFSFEADGSNKVTLMTSGKVSCSVSWAVGENGVPLIPPISQKNAGFFSAVKNVDAIASIGTSGLTDMKKLAKWAAETKLDPNNPSNAALMHLIMVATSGDASVPDFFRLEQLQQEFNFVSDDEFNRSKRFRLLQLRNSEVAEFRSYKFVPLLEREISERIFQDYEKRLQERNIVDTKDHLDAHRTLVAKYLQKVRESVINRFLMARHHFLLSDMVHEEEILSLG</sequence>
<dbReference type="Proteomes" id="UP000827872">
    <property type="component" value="Linkage Group LG10"/>
</dbReference>
<comment type="caution">
    <text evidence="1">The sequence shown here is derived from an EMBL/GenBank/DDBJ whole genome shotgun (WGS) entry which is preliminary data.</text>
</comment>